<evidence type="ECO:0000259" key="1">
    <source>
        <dbReference type="Pfam" id="PF07859"/>
    </source>
</evidence>
<dbReference type="OrthoDB" id="408631at2759"/>
<evidence type="ECO:0000313" key="3">
    <source>
        <dbReference type="Proteomes" id="UP000288168"/>
    </source>
</evidence>
<name>A0A428NXA5_9HYPO</name>
<dbReference type="GO" id="GO:0019433">
    <property type="term" value="P:triglyceride catabolic process"/>
    <property type="evidence" value="ECO:0007669"/>
    <property type="project" value="TreeGrafter"/>
</dbReference>
<evidence type="ECO:0000313" key="2">
    <source>
        <dbReference type="EMBL" id="RSL45340.1"/>
    </source>
</evidence>
<dbReference type="PANTHER" id="PTHR23025">
    <property type="entry name" value="TRIACYLGLYCEROL LIPASE"/>
    <property type="match status" value="1"/>
</dbReference>
<proteinExistence type="predicted"/>
<reference evidence="2 3" key="1">
    <citation type="submission" date="2017-06" db="EMBL/GenBank/DDBJ databases">
        <title>Comparative genomic analysis of Ambrosia Fusariam Clade fungi.</title>
        <authorList>
            <person name="Stajich J.E."/>
            <person name="Carrillo J."/>
            <person name="Kijimoto T."/>
            <person name="Eskalen A."/>
            <person name="O'Donnell K."/>
            <person name="Kasson M."/>
        </authorList>
    </citation>
    <scope>NUCLEOTIDE SEQUENCE [LARGE SCALE GENOMIC DNA]</scope>
    <source>
        <strain evidence="2 3">NRRL62584</strain>
    </source>
</reference>
<keyword evidence="3" id="KW-1185">Reference proteome</keyword>
<dbReference type="GO" id="GO:0005829">
    <property type="term" value="C:cytosol"/>
    <property type="evidence" value="ECO:0007669"/>
    <property type="project" value="TreeGrafter"/>
</dbReference>
<dbReference type="GO" id="GO:0004771">
    <property type="term" value="F:sterol ester esterase activity"/>
    <property type="evidence" value="ECO:0007669"/>
    <property type="project" value="TreeGrafter"/>
</dbReference>
<organism evidence="2 3">
    <name type="scientific">Fusarium duplospermum</name>
    <dbReference type="NCBI Taxonomy" id="1325734"/>
    <lineage>
        <taxon>Eukaryota</taxon>
        <taxon>Fungi</taxon>
        <taxon>Dikarya</taxon>
        <taxon>Ascomycota</taxon>
        <taxon>Pezizomycotina</taxon>
        <taxon>Sordariomycetes</taxon>
        <taxon>Hypocreomycetidae</taxon>
        <taxon>Hypocreales</taxon>
        <taxon>Nectriaceae</taxon>
        <taxon>Fusarium</taxon>
        <taxon>Fusarium solani species complex</taxon>
    </lineage>
</organism>
<dbReference type="Pfam" id="PF07859">
    <property type="entry name" value="Abhydrolase_3"/>
    <property type="match status" value="1"/>
</dbReference>
<dbReference type="PANTHER" id="PTHR23025:SF3">
    <property type="entry name" value="HORMONE-SENSITIVE LIPASE"/>
    <property type="match status" value="1"/>
</dbReference>
<gene>
    <name evidence="2" type="ORF">CEP54_014314</name>
</gene>
<dbReference type="AlphaFoldDB" id="A0A428NXA5"/>
<dbReference type="Gene3D" id="3.40.50.1820">
    <property type="entry name" value="alpha/beta hydrolase"/>
    <property type="match status" value="1"/>
</dbReference>
<comment type="caution">
    <text evidence="2">The sequence shown here is derived from an EMBL/GenBank/DDBJ whole genome shotgun (WGS) entry which is preliminary data.</text>
</comment>
<accession>A0A428NXA5</accession>
<sequence>MTDFLWKFFSAVGFARPDNQKPDVTSGESVQLQGPTTWSGSENAAIHRLARVVFGLGEDEICKWPGYQIFIQHIRTQLHDTGSLWLEPAITRTVSTETTTPSFSEYLDFISDISELIQNSTTNNFSIDDLVDQLNKRQKGESLTPGSKESVVYRQALFCVLAWVTLLLDIPPAPSQRHFQAIFPDDIPHTQATRLLSDAQRPVHALFKSLCQRKLPDSSRNQTTHEADQWFGLIHVSSVSYSMLYEFGKVAIEWTTSMTCHLQFDASTRTLYLFRLPTYCALGCVHSSQDCVFDRLMQHYFDGSGERHNNVWLRYRQEVLLSYRILFGHDEKSRRMFRQLQKNDETTLSDPLLGHPFPAAPNNCLDGTKWLVDNGPRIFGHALVFIGGESAGANLALQTALGLLCSPAERYPRFNLQGLLLHYGAFSLHWQPGTRHFRRTPALVFHEEAMTRFRSAYLPGEDPASHTLPDVSPFYAELSGLHLPPLLITCGTEDCLLEDNVFMATRWMMASGQAVLHIFPGSPHGFILFPSDVHHNAQLALKDVCG</sequence>
<dbReference type="InterPro" id="IPR029058">
    <property type="entry name" value="AB_hydrolase_fold"/>
</dbReference>
<dbReference type="InterPro" id="IPR013094">
    <property type="entry name" value="AB_hydrolase_3"/>
</dbReference>
<dbReference type="Proteomes" id="UP000288168">
    <property type="component" value="Unassembled WGS sequence"/>
</dbReference>
<feature type="domain" description="Alpha/beta hydrolase fold-3" evidence="1">
    <location>
        <begin position="355"/>
        <end position="527"/>
    </location>
</feature>
<dbReference type="GO" id="GO:0004806">
    <property type="term" value="F:triacylglycerol lipase activity"/>
    <property type="evidence" value="ECO:0007669"/>
    <property type="project" value="TreeGrafter"/>
</dbReference>
<protein>
    <recommendedName>
        <fullName evidence="1">Alpha/beta hydrolase fold-3 domain-containing protein</fullName>
    </recommendedName>
</protein>
<dbReference type="SUPFAM" id="SSF53474">
    <property type="entry name" value="alpha/beta-Hydrolases"/>
    <property type="match status" value="1"/>
</dbReference>
<dbReference type="EMBL" id="NKCI01000266">
    <property type="protein sequence ID" value="RSL45340.1"/>
    <property type="molecule type" value="Genomic_DNA"/>
</dbReference>